<sequence>MYYESSGWDNINISSGWDNINIVQIAFQKSDEKLSPDISSLVDIEQSQTSLLDRWILGLSGSAPLGYLKSRRHRHVSEESARQVDPSVLWLLRAVLFPLPRVAHAR</sequence>
<dbReference type="Proteomes" id="UP000095287">
    <property type="component" value="Unplaced"/>
</dbReference>
<evidence type="ECO:0000313" key="2">
    <source>
        <dbReference type="WBParaSite" id="L893_g19493.t1"/>
    </source>
</evidence>
<protein>
    <submittedName>
        <fullName evidence="2">Uncharacterized protein</fullName>
    </submittedName>
</protein>
<keyword evidence="1" id="KW-1185">Reference proteome</keyword>
<reference evidence="2" key="1">
    <citation type="submission" date="2016-11" db="UniProtKB">
        <authorList>
            <consortium name="WormBaseParasite"/>
        </authorList>
    </citation>
    <scope>IDENTIFICATION</scope>
</reference>
<name>A0A1I7YU02_9BILA</name>
<proteinExistence type="predicted"/>
<dbReference type="WBParaSite" id="L893_g19493.t1">
    <property type="protein sequence ID" value="L893_g19493.t1"/>
    <property type="gene ID" value="L893_g19493"/>
</dbReference>
<evidence type="ECO:0000313" key="1">
    <source>
        <dbReference type="Proteomes" id="UP000095287"/>
    </source>
</evidence>
<dbReference type="AlphaFoldDB" id="A0A1I7YU02"/>
<organism evidence="1 2">
    <name type="scientific">Steinernema glaseri</name>
    <dbReference type="NCBI Taxonomy" id="37863"/>
    <lineage>
        <taxon>Eukaryota</taxon>
        <taxon>Metazoa</taxon>
        <taxon>Ecdysozoa</taxon>
        <taxon>Nematoda</taxon>
        <taxon>Chromadorea</taxon>
        <taxon>Rhabditida</taxon>
        <taxon>Tylenchina</taxon>
        <taxon>Panagrolaimomorpha</taxon>
        <taxon>Strongyloidoidea</taxon>
        <taxon>Steinernematidae</taxon>
        <taxon>Steinernema</taxon>
    </lineage>
</organism>
<accession>A0A1I7YU02</accession>